<sequence>MSFPIREGAEKLFISVNSANFASNQSLKLSFSLDGRTMGYGIDKVPQLPPEILVYSLMHPPKNAFVAGILSLNWAVTAVGRSHFTLRAADERPILSKGSELRLNGQNLGIPGCYYEWLCGDDLDYTESEDGFMLTPDFFKSYQ</sequence>
<evidence type="ECO:0000313" key="2">
    <source>
        <dbReference type="Proteomes" id="UP000250140"/>
    </source>
</evidence>
<proteinExistence type="predicted"/>
<protein>
    <submittedName>
        <fullName evidence="1">Uncharacterized protein</fullName>
    </submittedName>
</protein>
<gene>
    <name evidence="1" type="ORF">AOQ84DRAFT_228394</name>
</gene>
<reference evidence="1 2" key="1">
    <citation type="journal article" date="2016" name="Nat. Commun.">
        <title>Ectomycorrhizal ecology is imprinted in the genome of the dominant symbiotic fungus Cenococcum geophilum.</title>
        <authorList>
            <consortium name="DOE Joint Genome Institute"/>
            <person name="Peter M."/>
            <person name="Kohler A."/>
            <person name="Ohm R.A."/>
            <person name="Kuo A."/>
            <person name="Krutzmann J."/>
            <person name="Morin E."/>
            <person name="Arend M."/>
            <person name="Barry K.W."/>
            <person name="Binder M."/>
            <person name="Choi C."/>
            <person name="Clum A."/>
            <person name="Copeland A."/>
            <person name="Grisel N."/>
            <person name="Haridas S."/>
            <person name="Kipfer T."/>
            <person name="LaButti K."/>
            <person name="Lindquist E."/>
            <person name="Lipzen A."/>
            <person name="Maire R."/>
            <person name="Meier B."/>
            <person name="Mihaltcheva S."/>
            <person name="Molinier V."/>
            <person name="Murat C."/>
            <person name="Poggeler S."/>
            <person name="Quandt C.A."/>
            <person name="Sperisen C."/>
            <person name="Tritt A."/>
            <person name="Tisserant E."/>
            <person name="Crous P.W."/>
            <person name="Henrissat B."/>
            <person name="Nehls U."/>
            <person name="Egli S."/>
            <person name="Spatafora J.W."/>
            <person name="Grigoriev I.V."/>
            <person name="Martin F.M."/>
        </authorList>
    </citation>
    <scope>NUCLEOTIDE SEQUENCE [LARGE SCALE GENOMIC DNA]</scope>
    <source>
        <strain evidence="1 2">CBS 207.34</strain>
    </source>
</reference>
<evidence type="ECO:0000313" key="1">
    <source>
        <dbReference type="EMBL" id="OCL12014.1"/>
    </source>
</evidence>
<keyword evidence="2" id="KW-1185">Reference proteome</keyword>
<dbReference type="Proteomes" id="UP000250140">
    <property type="component" value="Unassembled WGS sequence"/>
</dbReference>
<accession>A0A8E2JWB5</accession>
<dbReference type="OrthoDB" id="3927820at2759"/>
<name>A0A8E2JWB5_9PEZI</name>
<dbReference type="EMBL" id="KV748944">
    <property type="protein sequence ID" value="OCL12014.1"/>
    <property type="molecule type" value="Genomic_DNA"/>
</dbReference>
<organism evidence="1 2">
    <name type="scientific">Glonium stellatum</name>
    <dbReference type="NCBI Taxonomy" id="574774"/>
    <lineage>
        <taxon>Eukaryota</taxon>
        <taxon>Fungi</taxon>
        <taxon>Dikarya</taxon>
        <taxon>Ascomycota</taxon>
        <taxon>Pezizomycotina</taxon>
        <taxon>Dothideomycetes</taxon>
        <taxon>Pleosporomycetidae</taxon>
        <taxon>Gloniales</taxon>
        <taxon>Gloniaceae</taxon>
        <taxon>Glonium</taxon>
    </lineage>
</organism>
<dbReference type="AlphaFoldDB" id="A0A8E2JWB5"/>